<dbReference type="Proteomes" id="UP000283634">
    <property type="component" value="Unassembled WGS sequence"/>
</dbReference>
<name>A0A422P3Z9_TRYRA</name>
<evidence type="ECO:0000256" key="1">
    <source>
        <dbReference type="SAM" id="Coils"/>
    </source>
</evidence>
<dbReference type="RefSeq" id="XP_029242761.1">
    <property type="nucleotide sequence ID" value="XM_029377389.1"/>
</dbReference>
<feature type="region of interest" description="Disordered" evidence="2">
    <location>
        <begin position="268"/>
        <end position="298"/>
    </location>
</feature>
<evidence type="ECO:0000313" key="3">
    <source>
        <dbReference type="EMBL" id="RNF12453.1"/>
    </source>
</evidence>
<dbReference type="GeneID" id="40324238"/>
<reference evidence="3 4" key="1">
    <citation type="journal article" date="2018" name="BMC Genomics">
        <title>Genomic comparison of Trypanosoma conorhini and Trypanosoma rangeli to Trypanosoma cruzi strains of high and low virulence.</title>
        <authorList>
            <person name="Bradwell K.R."/>
            <person name="Koparde V.N."/>
            <person name="Matveyev A.V."/>
            <person name="Serrano M.G."/>
            <person name="Alves J.M."/>
            <person name="Parikh H."/>
            <person name="Huang B."/>
            <person name="Lee V."/>
            <person name="Espinosa-Alvarez O."/>
            <person name="Ortiz P.A."/>
            <person name="Costa-Martins A.G."/>
            <person name="Teixeira M.M."/>
            <person name="Buck G.A."/>
        </authorList>
    </citation>
    <scope>NUCLEOTIDE SEQUENCE [LARGE SCALE GENOMIC DNA]</scope>
    <source>
        <strain evidence="3 4">AM80</strain>
    </source>
</reference>
<keyword evidence="4" id="KW-1185">Reference proteome</keyword>
<feature type="region of interest" description="Disordered" evidence="2">
    <location>
        <begin position="726"/>
        <end position="774"/>
    </location>
</feature>
<evidence type="ECO:0000313" key="4">
    <source>
        <dbReference type="Proteomes" id="UP000283634"/>
    </source>
</evidence>
<comment type="caution">
    <text evidence="3">The sequence shown here is derived from an EMBL/GenBank/DDBJ whole genome shotgun (WGS) entry which is preliminary data.</text>
</comment>
<feature type="region of interest" description="Disordered" evidence="2">
    <location>
        <begin position="621"/>
        <end position="683"/>
    </location>
</feature>
<dbReference type="EMBL" id="MKGL01000005">
    <property type="protein sequence ID" value="RNF12453.1"/>
    <property type="molecule type" value="Genomic_DNA"/>
</dbReference>
<feature type="compositionally biased region" description="Low complexity" evidence="2">
    <location>
        <begin position="284"/>
        <end position="298"/>
    </location>
</feature>
<evidence type="ECO:0000256" key="2">
    <source>
        <dbReference type="SAM" id="MobiDB-lite"/>
    </source>
</evidence>
<keyword evidence="1" id="KW-0175">Coiled coil</keyword>
<feature type="compositionally biased region" description="Basic and acidic residues" evidence="2">
    <location>
        <begin position="758"/>
        <end position="768"/>
    </location>
</feature>
<dbReference type="AlphaFoldDB" id="A0A422P3Z9"/>
<feature type="coiled-coil region" evidence="1">
    <location>
        <begin position="363"/>
        <end position="390"/>
    </location>
</feature>
<gene>
    <name evidence="3" type="ORF">TraAM80_00305</name>
</gene>
<proteinExistence type="predicted"/>
<sequence length="789" mass="85306">MNFVSMPQHYFATSGFDSTQFHGVNPTLLEASGIRYIERLEVEVQELTQQYEAACQLVYRAVLVQDVAVLTIGECEARRLLVEAESAAYSDVLRLFFCVTTTQRQVETAVMLRGSEKAAALQSESAVKFGEMQKSVVNLLRGALSEENERLAKLLEEVPQRVSHALTIRDAADLSLGKSSLLLTASKDLAQADPARIDSTAVLQRLEIIMTRLDELVKSLSEAHTAGTKPVRNGDSVGGQITSLQDVVRRLEESSRRIDEVLRCRRGDAEFSQSDPHKPTSPEAAVTHTSPAAASSSSPLAHNAFQDFSMLQKLAEKSVSTLTSLFSEYMLASDQIRILAEHEMSVILLVHDRENMIRWNRWMEEKWYEIQHLQNEVERLERQAHTMHFTDAAGVSATTPGTSRETREVPATLAQLYTQFAAPFVPPNVRTARATKMQNISKLRKEAMRVGARPASAISANDGPVRVASAARNIPTALEGQAPLAVASSPVGQKSGGDLPLESTVRYALGASCNPPVLRNVTQQEEAKGEVENSIATMPELNSTASISLPKALTASFRVTPEGTAARTDGGVAGSVTNLSAVTGEPKGRGALGLAIRQLQRSDSTYSYTTSASADSIISSTHTGGHAVHDDASRAPEQAVVENSSDESFDSSPKARQSDLVVSSDRMNQEKHTKKSDLAGFAPPAALETKGKGVVTALQHRRTRGVQSDSSSSSITLTLDTSRGSEYKRQGAAAETKATPLNKRRSFDWDDTPPKAAINKEGEVERGKSGGPATTLLCGLKSLSFASHR</sequence>
<organism evidence="3 4">
    <name type="scientific">Trypanosoma rangeli</name>
    <dbReference type="NCBI Taxonomy" id="5698"/>
    <lineage>
        <taxon>Eukaryota</taxon>
        <taxon>Discoba</taxon>
        <taxon>Euglenozoa</taxon>
        <taxon>Kinetoplastea</taxon>
        <taxon>Metakinetoplastina</taxon>
        <taxon>Trypanosomatida</taxon>
        <taxon>Trypanosomatidae</taxon>
        <taxon>Trypanosoma</taxon>
        <taxon>Herpetosoma</taxon>
    </lineage>
</organism>
<accession>A0A422P3Z9</accession>
<feature type="compositionally biased region" description="Basic and acidic residues" evidence="2">
    <location>
        <begin position="667"/>
        <end position="677"/>
    </location>
</feature>
<dbReference type="OrthoDB" id="247385at2759"/>
<feature type="compositionally biased region" description="Basic and acidic residues" evidence="2">
    <location>
        <begin position="268"/>
        <end position="280"/>
    </location>
</feature>
<protein>
    <submittedName>
        <fullName evidence="3">Uncharacterized protein</fullName>
    </submittedName>
</protein>
<dbReference type="OMA" id="RWLERTQ"/>